<dbReference type="PANTHER" id="PTHR24126">
    <property type="entry name" value="ANKYRIN REPEAT, PH AND SEC7 DOMAIN CONTAINING PROTEIN SECG-RELATED"/>
    <property type="match status" value="1"/>
</dbReference>
<dbReference type="SUPFAM" id="SSF48403">
    <property type="entry name" value="Ankyrin repeat"/>
    <property type="match status" value="3"/>
</dbReference>
<dbReference type="Gene3D" id="1.25.40.20">
    <property type="entry name" value="Ankyrin repeat-containing domain"/>
    <property type="match status" value="4"/>
</dbReference>
<sequence length="1033" mass="112977">MEPTNGVLASANQHTWYNQWLKHVTASLVIVNDDKVKQRQRTMEWEAHKDVLEELFRERDLTLSDIMNFMKECYNFSATRAQYAKKFSEWGFKRNLSRNEWIYIGQCVKKRAAEGKESEVFYRGERIPEEKVKKRTRLNAPTVVERFTRNGALKQLEGNENIRISTPTLSDNSLVSQDPLSPSILNLASSYDVGSDFPDFSHLQFSPQITAIDSDTGWVEDCNHLHMSVIEDALEPTERGAPQNISVYLEEFSPWLHNLPSLQFRRQLDAIFSDNPFKILREKSDQHSIAFTMLLGTCEEAPAAYPSPRILGSLLESHVEGLLGVFQMPNFPVKNPLQLLLELCFCLWSNSALTNEQTDQLLRYINTQNYENLLSALLQVHTPTISAVSAVLVESAARLGKHRLLRLLIDSGADTTRLTGNRGYRLLQSAASKNEIEVAQLLVDCGAAVNSQAVDGPYGSHTPLHLAIAEGHVDMVKFLLAKGADREKPQRYAPSYTPLQWAMYHHRHDIIKLLIEAGTDVYKITTDLGLSALEYAFLLTSRMYRIVLGASRRQDEHPNCPAIFELAEQGPQQLLCYIEKFRQNANADIETMLEEALCKASQYDRPEIVASLLEIGVDPDTRRVNQRCPLLCAVKEANTELAEILLCYGADPNAEGVLRAAAFADSKSLVLLALLVDRGANVAKHGGEVVQDAVYHGFIEVVKFLVSSGAALDAPRNPYLGKTTLQLAVHSGNIDMVQYLLDSGADVNAPASPIRGRTALQIAAEAHDMEMIKFLLNNRADVNAPPAKVKGATALQASLGDSDESTLSVRLDIFQILLAAGADITSSAGNNRNKDLLCSLARAGDADLVQLVVDAGANLGPVICRGEGRTPLQAAAEGGHLEVAKVLLAAGSDVNAPAAPFYGRTALQAAASSVETNLDLIHLLLDAGADMHAPACLKGGVTALQGASICGHLRLALLLLEKGADVNAPASPIEGRTAIEGAAEHGRLDMVRILLNARNGISRPDRDEVQRAISLAKQNGHPAVVGLLEGHST</sequence>
<evidence type="ECO:0000313" key="6">
    <source>
        <dbReference type="Proteomes" id="UP000465266"/>
    </source>
</evidence>
<feature type="repeat" description="ANK" evidence="3">
    <location>
        <begin position="974"/>
        <end position="1006"/>
    </location>
</feature>
<dbReference type="PANTHER" id="PTHR24126:SF14">
    <property type="entry name" value="ANK_REP_REGION DOMAIN-CONTAINING PROTEIN"/>
    <property type="match status" value="1"/>
</dbReference>
<dbReference type="SMART" id="SM00248">
    <property type="entry name" value="ANK"/>
    <property type="match status" value="16"/>
</dbReference>
<feature type="domain" description="Clr5" evidence="4">
    <location>
        <begin position="44"/>
        <end position="93"/>
    </location>
</feature>
<dbReference type="Pfam" id="PF00023">
    <property type="entry name" value="Ank"/>
    <property type="match status" value="1"/>
</dbReference>
<dbReference type="Proteomes" id="UP000465266">
    <property type="component" value="Unassembled WGS sequence"/>
</dbReference>
<feature type="repeat" description="ANK" evidence="3">
    <location>
        <begin position="459"/>
        <end position="491"/>
    </location>
</feature>
<feature type="repeat" description="ANK" evidence="3">
    <location>
        <begin position="755"/>
        <end position="787"/>
    </location>
</feature>
<dbReference type="Pfam" id="PF14420">
    <property type="entry name" value="Clr5"/>
    <property type="match status" value="1"/>
</dbReference>
<evidence type="ECO:0000259" key="4">
    <source>
        <dbReference type="Pfam" id="PF14420"/>
    </source>
</evidence>
<evidence type="ECO:0000313" key="5">
    <source>
        <dbReference type="EMBL" id="GFF87693.1"/>
    </source>
</evidence>
<keyword evidence="1" id="KW-0677">Repeat</keyword>
<feature type="repeat" description="ANK" evidence="3">
    <location>
        <begin position="625"/>
        <end position="657"/>
    </location>
</feature>
<feature type="repeat" description="ANK" evidence="3">
    <location>
        <begin position="720"/>
        <end position="752"/>
    </location>
</feature>
<dbReference type="PROSITE" id="PS50088">
    <property type="entry name" value="ANK_REPEAT"/>
    <property type="match status" value="10"/>
</dbReference>
<name>A0ABQ1AT92_9EURO</name>
<feature type="repeat" description="ANK" evidence="3">
    <location>
        <begin position="867"/>
        <end position="899"/>
    </location>
</feature>
<dbReference type="InterPro" id="IPR036770">
    <property type="entry name" value="Ankyrin_rpt-contain_sf"/>
</dbReference>
<accession>A0ABQ1AT92</accession>
<evidence type="ECO:0000256" key="2">
    <source>
        <dbReference type="ARBA" id="ARBA00023043"/>
    </source>
</evidence>
<dbReference type="EMBL" id="BLKG01000051">
    <property type="protein sequence ID" value="GFF87693.1"/>
    <property type="molecule type" value="Genomic_DNA"/>
</dbReference>
<feature type="repeat" description="ANK" evidence="3">
    <location>
        <begin position="494"/>
        <end position="526"/>
    </location>
</feature>
<gene>
    <name evidence="5" type="ORF">IFM53868_05235</name>
</gene>
<keyword evidence="6" id="KW-1185">Reference proteome</keyword>
<dbReference type="PRINTS" id="PR01415">
    <property type="entry name" value="ANKYRIN"/>
</dbReference>
<proteinExistence type="predicted"/>
<dbReference type="PROSITE" id="PS50297">
    <property type="entry name" value="ANK_REP_REGION"/>
    <property type="match status" value="7"/>
</dbReference>
<organism evidence="5 6">
    <name type="scientific">Aspergillus udagawae</name>
    <dbReference type="NCBI Taxonomy" id="91492"/>
    <lineage>
        <taxon>Eukaryota</taxon>
        <taxon>Fungi</taxon>
        <taxon>Dikarya</taxon>
        <taxon>Ascomycota</taxon>
        <taxon>Pezizomycotina</taxon>
        <taxon>Eurotiomycetes</taxon>
        <taxon>Eurotiomycetidae</taxon>
        <taxon>Eurotiales</taxon>
        <taxon>Aspergillaceae</taxon>
        <taxon>Aspergillus</taxon>
        <taxon>Aspergillus subgen. Fumigati</taxon>
    </lineage>
</organism>
<protein>
    <recommendedName>
        <fullName evidence="4">Clr5 domain-containing protein</fullName>
    </recommendedName>
</protein>
<comment type="caution">
    <text evidence="5">The sequence shown here is derived from an EMBL/GenBank/DDBJ whole genome shotgun (WGS) entry which is preliminary data.</text>
</comment>
<feature type="repeat" description="ANK" evidence="3">
    <location>
        <begin position="939"/>
        <end position="971"/>
    </location>
</feature>
<feature type="repeat" description="ANK" evidence="3">
    <location>
        <begin position="902"/>
        <end position="936"/>
    </location>
</feature>
<keyword evidence="2 3" id="KW-0040">ANK repeat</keyword>
<dbReference type="Pfam" id="PF12796">
    <property type="entry name" value="Ank_2"/>
    <property type="match status" value="3"/>
</dbReference>
<feature type="repeat" description="ANK" evidence="3">
    <location>
        <begin position="422"/>
        <end position="454"/>
    </location>
</feature>
<evidence type="ECO:0000256" key="3">
    <source>
        <dbReference type="PROSITE-ProRule" id="PRU00023"/>
    </source>
</evidence>
<dbReference type="InterPro" id="IPR025676">
    <property type="entry name" value="Clr5_dom"/>
</dbReference>
<evidence type="ECO:0000256" key="1">
    <source>
        <dbReference type="ARBA" id="ARBA00022737"/>
    </source>
</evidence>
<dbReference type="Pfam" id="PF13637">
    <property type="entry name" value="Ank_4"/>
    <property type="match status" value="2"/>
</dbReference>
<dbReference type="InterPro" id="IPR002110">
    <property type="entry name" value="Ankyrin_rpt"/>
</dbReference>
<reference evidence="5 6" key="1">
    <citation type="submission" date="2020-01" db="EMBL/GenBank/DDBJ databases">
        <title>Draft genome sequence of Aspergillus udagawae IFM 53868.</title>
        <authorList>
            <person name="Takahashi H."/>
            <person name="Yaguchi T."/>
        </authorList>
    </citation>
    <scope>NUCLEOTIDE SEQUENCE [LARGE SCALE GENOMIC DNA]</scope>
    <source>
        <strain evidence="5 6">IFM 53868</strain>
    </source>
</reference>